<dbReference type="PRINTS" id="PR00368">
    <property type="entry name" value="FADPNR"/>
</dbReference>
<dbReference type="SUPFAM" id="SSF51905">
    <property type="entry name" value="FAD/NAD(P)-binding domain"/>
    <property type="match status" value="1"/>
</dbReference>
<dbReference type="SUPFAM" id="SSF55424">
    <property type="entry name" value="FAD/NAD-linked reductases, dimerisation (C-terminal) domain"/>
    <property type="match status" value="1"/>
</dbReference>
<sequence length="838" mass="92757">MSKKVLIVGGVAGGASTAARLRRLDENLEIIMFERGEYISFANCGLPYYIGETIEERDALLLQTPEAMKARFNIDVRVNNEVLKIERDKKQIQVKNLLTEEVYNESYDYLVLSPGSTPLKPPIPGIDSPNIFSLWNIPDTDKIKDYVDNQRPKRAVVIGGGFIGIEMAENLYDRGLEVTIVEMADQVMAPLDFEMAQIVHQHIKSKDVKLHLKDGVKEFQYNNGITTIVLQSGRTIDTDMVILSIGIKPQSKLAIDAGLDVNQRGGIIVDDNLRTSDDSIYALGDAIEVVDFMNGNKTMIPLAGPANKQGRITANNIAGREEKYKGTQGTSIAKVFDLTVASTGHNEKILKRNGLEYGKDYKTSIIHSKSHAGYYPGAFTMSIKLIFDLKGKILGAQIVGYEGTDKRIDVIATAIRFNGTVYDLKELELAYAPPYSSAKDPTNMAGFTAENILKGDLDVIQWNEIDNIDKNSSMIIDVRDEVERELGYIQDSINIPVDQLRDRLSELDKEKEIIIYCAVGLRGYIAARILKQNGFTKVRNLSGGYTTYSCVFCQEENTDKCSGGSCSTEMTFDESGRQEITEDIKREVVKLNVCGLSCPGPITQVYEMMKELDNGQYLEIRATDSGFFNDIKMWCKRTGNTFIRGEKEKNEFVVTIQKGAGFGTNKALEAGKEAIPINIQTAKEDKSMVVFSGDLDKAIAAFIIANGAAAMGRKVTMFFTFWGLNVLRKSEKVKSEKSFMDKMFGMMMPRGSKKLGLSKMNMGGMGAKMIRKVMNDKNISSLEDLIKQAMSSGVNIVACTMSMDVMGITKEELIDGIEYGGVAAYLGAAEESDVNLFI</sequence>
<gene>
    <name evidence="8" type="ORF">SAMN05660462_02948</name>
</gene>
<evidence type="ECO:0000259" key="7">
    <source>
        <dbReference type="PROSITE" id="PS50206"/>
    </source>
</evidence>
<feature type="domain" description="Rhodanese" evidence="7">
    <location>
        <begin position="469"/>
        <end position="556"/>
    </location>
</feature>
<dbReference type="SUPFAM" id="SSF64307">
    <property type="entry name" value="SirA-like"/>
    <property type="match status" value="1"/>
</dbReference>
<dbReference type="Gene3D" id="3.40.1260.10">
    <property type="entry name" value="DsrEFH-like"/>
    <property type="match status" value="1"/>
</dbReference>
<dbReference type="InterPro" id="IPR004099">
    <property type="entry name" value="Pyr_nucl-diS_OxRdtase_dimer"/>
</dbReference>
<dbReference type="Gene3D" id="3.40.250.10">
    <property type="entry name" value="Rhodanese-like domain"/>
    <property type="match status" value="1"/>
</dbReference>
<keyword evidence="5" id="KW-0560">Oxidoreductase</keyword>
<dbReference type="Proteomes" id="UP000198625">
    <property type="component" value="Unassembled WGS sequence"/>
</dbReference>
<dbReference type="RefSeq" id="WP_091732971.1">
    <property type="nucleotide sequence ID" value="NZ_FNQE01000048.1"/>
</dbReference>
<dbReference type="InterPro" id="IPR036873">
    <property type="entry name" value="Rhodanese-like_dom_sf"/>
</dbReference>
<evidence type="ECO:0000256" key="1">
    <source>
        <dbReference type="ARBA" id="ARBA00001974"/>
    </source>
</evidence>
<dbReference type="PRINTS" id="PR00411">
    <property type="entry name" value="PNDRDTASEI"/>
</dbReference>
<accession>A0A1H3SLZ9</accession>
<dbReference type="InterPro" id="IPR032836">
    <property type="entry name" value="DsrE2-like"/>
</dbReference>
<organism evidence="8 9">
    <name type="scientific">Proteiniborus ethanoligenes</name>
    <dbReference type="NCBI Taxonomy" id="415015"/>
    <lineage>
        <taxon>Bacteria</taxon>
        <taxon>Bacillati</taxon>
        <taxon>Bacillota</taxon>
        <taxon>Clostridia</taxon>
        <taxon>Eubacteriales</taxon>
        <taxon>Proteiniborus</taxon>
    </lineage>
</organism>
<dbReference type="InterPro" id="IPR036188">
    <property type="entry name" value="FAD/NAD-bd_sf"/>
</dbReference>
<protein>
    <submittedName>
        <fullName evidence="8">CoA-disulfide reductase</fullName>
    </submittedName>
</protein>
<dbReference type="Pfam" id="PF00581">
    <property type="entry name" value="Rhodanese"/>
    <property type="match status" value="1"/>
</dbReference>
<dbReference type="SMART" id="SM00450">
    <property type="entry name" value="RHOD"/>
    <property type="match status" value="1"/>
</dbReference>
<dbReference type="InterPro" id="IPR023753">
    <property type="entry name" value="FAD/NAD-binding_dom"/>
</dbReference>
<proteinExistence type="inferred from homology"/>
<dbReference type="InterPro" id="IPR050260">
    <property type="entry name" value="FAD-bd_OxRdtase"/>
</dbReference>
<dbReference type="InterPro" id="IPR016156">
    <property type="entry name" value="FAD/NAD-linked_Rdtase_dimer_sf"/>
</dbReference>
<dbReference type="EMBL" id="FNQE01000048">
    <property type="protein sequence ID" value="SDZ38129.1"/>
    <property type="molecule type" value="Genomic_DNA"/>
</dbReference>
<dbReference type="PANTHER" id="PTHR43429">
    <property type="entry name" value="PYRIDINE NUCLEOTIDE-DISULFIDE OXIDOREDUCTASE DOMAIN-CONTAINING"/>
    <property type="match status" value="1"/>
</dbReference>
<dbReference type="SUPFAM" id="SSF52821">
    <property type="entry name" value="Rhodanese/Cell cycle control phosphatase"/>
    <property type="match status" value="1"/>
</dbReference>
<keyword evidence="3" id="KW-0285">Flavoprotein</keyword>
<keyword evidence="4" id="KW-0274">FAD</keyword>
<dbReference type="CDD" id="cd01524">
    <property type="entry name" value="RHOD_Pyr_redox"/>
    <property type="match status" value="1"/>
</dbReference>
<dbReference type="InterPro" id="IPR001763">
    <property type="entry name" value="Rhodanese-like_dom"/>
</dbReference>
<comment type="cofactor">
    <cofactor evidence="1">
        <name>FAD</name>
        <dbReference type="ChEBI" id="CHEBI:57692"/>
    </cofactor>
</comment>
<evidence type="ECO:0000256" key="5">
    <source>
        <dbReference type="ARBA" id="ARBA00023002"/>
    </source>
</evidence>
<keyword evidence="6" id="KW-0676">Redox-active center</keyword>
<dbReference type="PROSITE" id="PS50206">
    <property type="entry name" value="RHODANESE_3"/>
    <property type="match status" value="1"/>
</dbReference>
<dbReference type="InterPro" id="IPR001455">
    <property type="entry name" value="TusA-like"/>
</dbReference>
<dbReference type="Pfam" id="PF01206">
    <property type="entry name" value="TusA"/>
    <property type="match status" value="1"/>
</dbReference>
<evidence type="ECO:0000313" key="9">
    <source>
        <dbReference type="Proteomes" id="UP000198625"/>
    </source>
</evidence>
<evidence type="ECO:0000256" key="2">
    <source>
        <dbReference type="ARBA" id="ARBA00009130"/>
    </source>
</evidence>
<evidence type="ECO:0000256" key="6">
    <source>
        <dbReference type="ARBA" id="ARBA00023284"/>
    </source>
</evidence>
<dbReference type="OrthoDB" id="9802028at2"/>
<dbReference type="GO" id="GO:0016491">
    <property type="term" value="F:oxidoreductase activity"/>
    <property type="evidence" value="ECO:0007669"/>
    <property type="project" value="UniProtKB-KW"/>
</dbReference>
<dbReference type="STRING" id="415015.SAMN05660462_02948"/>
<reference evidence="8 9" key="1">
    <citation type="submission" date="2016-10" db="EMBL/GenBank/DDBJ databases">
        <authorList>
            <person name="de Groot N.N."/>
        </authorList>
    </citation>
    <scope>NUCLEOTIDE SEQUENCE [LARGE SCALE GENOMIC DNA]</scope>
    <source>
        <strain evidence="8 9">DSM 21650</strain>
    </source>
</reference>
<evidence type="ECO:0000313" key="8">
    <source>
        <dbReference type="EMBL" id="SDZ38129.1"/>
    </source>
</evidence>
<evidence type="ECO:0000256" key="4">
    <source>
        <dbReference type="ARBA" id="ARBA00022827"/>
    </source>
</evidence>
<dbReference type="Pfam" id="PF13686">
    <property type="entry name" value="DrsE_2"/>
    <property type="match status" value="1"/>
</dbReference>
<dbReference type="InterPro" id="IPR027396">
    <property type="entry name" value="DsrEFH-like"/>
</dbReference>
<dbReference type="AlphaFoldDB" id="A0A1H3SLZ9"/>
<dbReference type="Gene3D" id="3.50.50.60">
    <property type="entry name" value="FAD/NAD(P)-binding domain"/>
    <property type="match status" value="2"/>
</dbReference>
<dbReference type="Gene3D" id="3.30.110.40">
    <property type="entry name" value="TusA-like domain"/>
    <property type="match status" value="1"/>
</dbReference>
<dbReference type="InterPro" id="IPR036868">
    <property type="entry name" value="TusA-like_sf"/>
</dbReference>
<dbReference type="SUPFAM" id="SSF75169">
    <property type="entry name" value="DsrEFH-like"/>
    <property type="match status" value="1"/>
</dbReference>
<dbReference type="PANTHER" id="PTHR43429:SF1">
    <property type="entry name" value="NAD(P)H SULFUR OXIDOREDUCTASE (COA-DEPENDENT)"/>
    <property type="match status" value="1"/>
</dbReference>
<dbReference type="Pfam" id="PF02852">
    <property type="entry name" value="Pyr_redox_dim"/>
    <property type="match status" value="1"/>
</dbReference>
<dbReference type="Pfam" id="PF07992">
    <property type="entry name" value="Pyr_redox_2"/>
    <property type="match status" value="1"/>
</dbReference>
<comment type="similarity">
    <text evidence="2">Belongs to the class-III pyridine nucleotide-disulfide oxidoreductase family.</text>
</comment>
<name>A0A1H3SLZ9_9FIRM</name>
<keyword evidence="9" id="KW-1185">Reference proteome</keyword>
<evidence type="ECO:0000256" key="3">
    <source>
        <dbReference type="ARBA" id="ARBA00022630"/>
    </source>
</evidence>